<evidence type="ECO:0000259" key="4">
    <source>
        <dbReference type="SMART" id="SM00043"/>
    </source>
</evidence>
<dbReference type="Gene3D" id="3.10.450.10">
    <property type="match status" value="1"/>
</dbReference>
<dbReference type="Proteomes" id="UP000017836">
    <property type="component" value="Unassembled WGS sequence"/>
</dbReference>
<reference evidence="6" key="1">
    <citation type="journal article" date="2013" name="Science">
        <title>The Amborella genome and the evolution of flowering plants.</title>
        <authorList>
            <consortium name="Amborella Genome Project"/>
        </authorList>
    </citation>
    <scope>NUCLEOTIDE SEQUENCE [LARGE SCALE GENOMIC DNA]</scope>
</reference>
<evidence type="ECO:0000313" key="5">
    <source>
        <dbReference type="EMBL" id="ERN02580.1"/>
    </source>
</evidence>
<keyword evidence="1" id="KW-0646">Protease inhibitor</keyword>
<proteinExistence type="predicted"/>
<sequence>MAFSASFSRSFSLFVIFSLLSLHFSSPLRLGGRAEIPNVKSSTEVQDLGKFCVETYNQDHHPQLDFNEVVKGERQVVSGIKYYLLIEAKDGGVLKKFDAVVVVQAWRHSKQMLSFSPSTD</sequence>
<protein>
    <recommendedName>
        <fullName evidence="4">Cystatin domain-containing protein</fullName>
    </recommendedName>
</protein>
<dbReference type="Gramene" id="ERN02580">
    <property type="protein sequence ID" value="ERN02580"/>
    <property type="gene ID" value="AMTR_s00087p00085650"/>
</dbReference>
<feature type="signal peptide" evidence="3">
    <location>
        <begin position="1"/>
        <end position="27"/>
    </location>
</feature>
<name>W1P6G5_AMBTC</name>
<evidence type="ECO:0000256" key="3">
    <source>
        <dbReference type="SAM" id="SignalP"/>
    </source>
</evidence>
<dbReference type="PANTHER" id="PTHR47373:SF1">
    <property type="entry name" value="CYSTEINE PROTEINASE INHIBITOR 2"/>
    <property type="match status" value="1"/>
</dbReference>
<evidence type="ECO:0000256" key="2">
    <source>
        <dbReference type="ARBA" id="ARBA00022704"/>
    </source>
</evidence>
<evidence type="ECO:0000313" key="6">
    <source>
        <dbReference type="Proteomes" id="UP000017836"/>
    </source>
</evidence>
<dbReference type="HOGENOM" id="CLU_113093_5_0_1"/>
<dbReference type="SMART" id="SM00043">
    <property type="entry name" value="CY"/>
    <property type="match status" value="1"/>
</dbReference>
<dbReference type="AlphaFoldDB" id="W1P6G5"/>
<accession>W1P6G5</accession>
<feature type="domain" description="Cystatin" evidence="4">
    <location>
        <begin position="28"/>
        <end position="118"/>
    </location>
</feature>
<keyword evidence="6" id="KW-1185">Reference proteome</keyword>
<keyword evidence="3" id="KW-0732">Signal</keyword>
<dbReference type="SUPFAM" id="SSF54403">
    <property type="entry name" value="Cystatin/monellin"/>
    <property type="match status" value="1"/>
</dbReference>
<keyword evidence="2" id="KW-0789">Thiol protease inhibitor</keyword>
<dbReference type="OMA" id="IMYYLRI"/>
<dbReference type="PROSITE" id="PS00287">
    <property type="entry name" value="CYSTATIN"/>
    <property type="match status" value="1"/>
</dbReference>
<dbReference type="CDD" id="cd00042">
    <property type="entry name" value="CY"/>
    <property type="match status" value="1"/>
</dbReference>
<dbReference type="eggNOG" id="ENOG502S4YZ">
    <property type="taxonomic scope" value="Eukaryota"/>
</dbReference>
<dbReference type="GO" id="GO:0004869">
    <property type="term" value="F:cysteine-type endopeptidase inhibitor activity"/>
    <property type="evidence" value="ECO:0007669"/>
    <property type="project" value="UniProtKB-KW"/>
</dbReference>
<dbReference type="PANTHER" id="PTHR47373">
    <property type="entry name" value="CYSTEINE PROTEINASE INHIBITOR 2"/>
    <property type="match status" value="1"/>
</dbReference>
<gene>
    <name evidence="5" type="ORF">AMTR_s00087p00085650</name>
</gene>
<feature type="chain" id="PRO_5018618997" description="Cystatin domain-containing protein" evidence="3">
    <location>
        <begin position="28"/>
        <end position="120"/>
    </location>
</feature>
<evidence type="ECO:0000256" key="1">
    <source>
        <dbReference type="ARBA" id="ARBA00022690"/>
    </source>
</evidence>
<dbReference type="EMBL" id="KI394524">
    <property type="protein sequence ID" value="ERN02580.1"/>
    <property type="molecule type" value="Genomic_DNA"/>
</dbReference>
<dbReference type="Pfam" id="PF16845">
    <property type="entry name" value="SQAPI"/>
    <property type="match status" value="1"/>
</dbReference>
<organism evidence="5 6">
    <name type="scientific">Amborella trichopoda</name>
    <dbReference type="NCBI Taxonomy" id="13333"/>
    <lineage>
        <taxon>Eukaryota</taxon>
        <taxon>Viridiplantae</taxon>
        <taxon>Streptophyta</taxon>
        <taxon>Embryophyta</taxon>
        <taxon>Tracheophyta</taxon>
        <taxon>Spermatophyta</taxon>
        <taxon>Magnoliopsida</taxon>
        <taxon>Amborellales</taxon>
        <taxon>Amborellaceae</taxon>
        <taxon>Amborella</taxon>
    </lineage>
</organism>
<dbReference type="InterPro" id="IPR000010">
    <property type="entry name" value="Cystatin_dom"/>
</dbReference>
<dbReference type="InterPro" id="IPR018073">
    <property type="entry name" value="Prot_inh_cystat_CS"/>
</dbReference>
<dbReference type="InterPro" id="IPR046350">
    <property type="entry name" value="Cystatin_sf"/>
</dbReference>